<dbReference type="CDD" id="cd02440">
    <property type="entry name" value="AdoMet_MTases"/>
    <property type="match status" value="1"/>
</dbReference>
<feature type="compositionally biased region" description="Low complexity" evidence="2">
    <location>
        <begin position="14"/>
        <end position="34"/>
    </location>
</feature>
<dbReference type="PANTHER" id="PTHR43861:SF3">
    <property type="entry name" value="PUTATIVE (AFU_ORTHOLOGUE AFUA_2G14390)-RELATED"/>
    <property type="match status" value="1"/>
</dbReference>
<dbReference type="EMBL" id="BMMZ01000011">
    <property type="protein sequence ID" value="GGL76214.1"/>
    <property type="molecule type" value="Genomic_DNA"/>
</dbReference>
<dbReference type="GO" id="GO:0016740">
    <property type="term" value="F:transferase activity"/>
    <property type="evidence" value="ECO:0007669"/>
    <property type="project" value="UniProtKB-KW"/>
</dbReference>
<reference evidence="3" key="2">
    <citation type="submission" date="2020-09" db="EMBL/GenBank/DDBJ databases">
        <authorList>
            <person name="Sun Q."/>
            <person name="Zhou Y."/>
        </authorList>
    </citation>
    <scope>NUCLEOTIDE SEQUENCE</scope>
    <source>
        <strain evidence="3">CGMCC 4.7306</strain>
    </source>
</reference>
<evidence type="ECO:0000313" key="3">
    <source>
        <dbReference type="EMBL" id="GGL76214.1"/>
    </source>
</evidence>
<keyword evidence="1" id="KW-0808">Transferase</keyword>
<dbReference type="Proteomes" id="UP000613840">
    <property type="component" value="Unassembled WGS sequence"/>
</dbReference>
<evidence type="ECO:0000313" key="4">
    <source>
        <dbReference type="Proteomes" id="UP000613840"/>
    </source>
</evidence>
<dbReference type="Gene3D" id="3.40.50.150">
    <property type="entry name" value="Vaccinia Virus protein VP39"/>
    <property type="match status" value="1"/>
</dbReference>
<keyword evidence="4" id="KW-1185">Reference proteome</keyword>
<protein>
    <recommendedName>
        <fullName evidence="5">Methyltransferase domain-containing protein</fullName>
    </recommendedName>
</protein>
<feature type="region of interest" description="Disordered" evidence="2">
    <location>
        <begin position="1"/>
        <end position="34"/>
    </location>
</feature>
<proteinExistence type="predicted"/>
<evidence type="ECO:0008006" key="5">
    <source>
        <dbReference type="Google" id="ProtNLM"/>
    </source>
</evidence>
<gene>
    <name evidence="3" type="ORF">GCM10011575_37980</name>
</gene>
<dbReference type="InterPro" id="IPR029063">
    <property type="entry name" value="SAM-dependent_MTases_sf"/>
</dbReference>
<feature type="compositionally biased region" description="Polar residues" evidence="2">
    <location>
        <begin position="1"/>
        <end position="13"/>
    </location>
</feature>
<dbReference type="AlphaFoldDB" id="A0A917W8A4"/>
<accession>A0A917W8A4</accession>
<dbReference type="Pfam" id="PF13489">
    <property type="entry name" value="Methyltransf_23"/>
    <property type="match status" value="1"/>
</dbReference>
<dbReference type="PANTHER" id="PTHR43861">
    <property type="entry name" value="TRANS-ACONITATE 2-METHYLTRANSFERASE-RELATED"/>
    <property type="match status" value="1"/>
</dbReference>
<comment type="caution">
    <text evidence="3">The sequence shown here is derived from an EMBL/GenBank/DDBJ whole genome shotgun (WGS) entry which is preliminary data.</text>
</comment>
<evidence type="ECO:0000256" key="1">
    <source>
        <dbReference type="ARBA" id="ARBA00022679"/>
    </source>
</evidence>
<evidence type="ECO:0000256" key="2">
    <source>
        <dbReference type="SAM" id="MobiDB-lite"/>
    </source>
</evidence>
<sequence>MDSSQVSQHTSVGARSETTVSSASSHGSGAFAAATGRQLEQSGDQVKVNYGKYQHSLIGRHCGAEVLEIGAGAGDFSAGLTGRRRLVVTDVDPDAVQAIGRRFADRPEVAVRQLDAANLTPERAETLAQELGPLDTVLAINVLEHIEDHVRALRALSRLVRPGGNLVIWVPGYQQLYGDFDRSVGHVRRYTPKTLSAAAEEAGLRVDLSRPVNLLGGIAWWAAVRKGGASSPNSKLVKIYDAVLVPLTRVLDTLPIPFGQTILGSFTRRD</sequence>
<name>A0A917W8A4_9ACTN</name>
<organism evidence="3 4">
    <name type="scientific">Microlunatus endophyticus</name>
    <dbReference type="NCBI Taxonomy" id="1716077"/>
    <lineage>
        <taxon>Bacteria</taxon>
        <taxon>Bacillati</taxon>
        <taxon>Actinomycetota</taxon>
        <taxon>Actinomycetes</taxon>
        <taxon>Propionibacteriales</taxon>
        <taxon>Propionibacteriaceae</taxon>
        <taxon>Microlunatus</taxon>
    </lineage>
</organism>
<dbReference type="RefSeq" id="WP_188896965.1">
    <property type="nucleotide sequence ID" value="NZ_BMMZ01000011.1"/>
</dbReference>
<reference evidence="3" key="1">
    <citation type="journal article" date="2014" name="Int. J. Syst. Evol. Microbiol.">
        <title>Complete genome sequence of Corynebacterium casei LMG S-19264T (=DSM 44701T), isolated from a smear-ripened cheese.</title>
        <authorList>
            <consortium name="US DOE Joint Genome Institute (JGI-PGF)"/>
            <person name="Walter F."/>
            <person name="Albersmeier A."/>
            <person name="Kalinowski J."/>
            <person name="Ruckert C."/>
        </authorList>
    </citation>
    <scope>NUCLEOTIDE SEQUENCE</scope>
    <source>
        <strain evidence="3">CGMCC 4.7306</strain>
    </source>
</reference>
<dbReference type="SUPFAM" id="SSF53335">
    <property type="entry name" value="S-adenosyl-L-methionine-dependent methyltransferases"/>
    <property type="match status" value="1"/>
</dbReference>